<sequence>MKTPHRTPDWLLERIALGELPPDELAAARARLAQEPDGAARLAALEEDNRLTLEQRPPALVAREVEARAARSERLDPLREKAHPWRPLMPALAFVPVLAVVFLMVRPGPRPPDAEPIAEVTRTKGLTPQLGLHRLGAAGPEPLADGARAAVHDVVQVSYVAAGNRYGAILSLDGRGAVTLHAPEDGLNAWALAPSGTHALSRAYELDDAPAFERFIFVASDSPFPLEGILVSARELAASNEARTAPLPLPAGFRQVSFTLEKNSP</sequence>
<dbReference type="RefSeq" id="WP_272142520.1">
    <property type="nucleotide sequence ID" value="NZ_JAQNDM010000002.1"/>
</dbReference>
<evidence type="ECO:0000313" key="2">
    <source>
        <dbReference type="Proteomes" id="UP001221838"/>
    </source>
</evidence>
<protein>
    <submittedName>
        <fullName evidence="1">ActD-like protein</fullName>
    </submittedName>
</protein>
<name>A0ABT5DFG9_9BACT</name>
<comment type="caution">
    <text evidence="1">The sequence shown here is derived from an EMBL/GenBank/DDBJ whole genome shotgun (WGS) entry which is preliminary data.</text>
</comment>
<proteinExistence type="predicted"/>
<gene>
    <name evidence="1" type="ORF">POL68_28340</name>
</gene>
<keyword evidence="2" id="KW-1185">Reference proteome</keyword>
<organism evidence="1 2">
    <name type="scientific">Stigmatella ashevillensis</name>
    <dbReference type="NCBI Taxonomy" id="2995309"/>
    <lineage>
        <taxon>Bacteria</taxon>
        <taxon>Pseudomonadati</taxon>
        <taxon>Myxococcota</taxon>
        <taxon>Myxococcia</taxon>
        <taxon>Myxococcales</taxon>
        <taxon>Cystobacterineae</taxon>
        <taxon>Archangiaceae</taxon>
        <taxon>Stigmatella</taxon>
    </lineage>
</organism>
<dbReference type="EMBL" id="JAQNDM010000002">
    <property type="protein sequence ID" value="MDC0712406.1"/>
    <property type="molecule type" value="Genomic_DNA"/>
</dbReference>
<dbReference type="Proteomes" id="UP001221838">
    <property type="component" value="Unassembled WGS sequence"/>
</dbReference>
<reference evidence="1 2" key="1">
    <citation type="submission" date="2022-11" db="EMBL/GenBank/DDBJ databases">
        <title>Minimal conservation of predation-associated metabolite biosynthetic gene clusters underscores biosynthetic potential of Myxococcota including descriptions for ten novel species: Archangium lansinium sp. nov., Myxococcus landrumus sp. nov., Nannocystis bai.</title>
        <authorList>
            <person name="Ahearne A."/>
            <person name="Stevens C."/>
            <person name="Dowd S."/>
        </authorList>
    </citation>
    <scope>NUCLEOTIDE SEQUENCE [LARGE SCALE GENOMIC DNA]</scope>
    <source>
        <strain evidence="1 2">NCWAL01</strain>
    </source>
</reference>
<evidence type="ECO:0000313" key="1">
    <source>
        <dbReference type="EMBL" id="MDC0712406.1"/>
    </source>
</evidence>
<accession>A0ABT5DFG9</accession>